<evidence type="ECO:0000313" key="3">
    <source>
        <dbReference type="Proteomes" id="UP000269199"/>
    </source>
</evidence>
<feature type="region of interest" description="Disordered" evidence="1">
    <location>
        <begin position="43"/>
        <end position="62"/>
    </location>
</feature>
<name>A0AAD0U6M7_9BURK</name>
<gene>
    <name evidence="2" type="ORF">RC54_10640</name>
</gene>
<evidence type="ECO:0000256" key="1">
    <source>
        <dbReference type="SAM" id="MobiDB-lite"/>
    </source>
</evidence>
<dbReference type="AlphaFoldDB" id="A0AAD0U6M7"/>
<dbReference type="Pfam" id="PF10948">
    <property type="entry name" value="DUF2635"/>
    <property type="match status" value="1"/>
</dbReference>
<organism evidence="2 3">
    <name type="scientific">Herbaspirillum rubrisubalbicans</name>
    <dbReference type="NCBI Taxonomy" id="80842"/>
    <lineage>
        <taxon>Bacteria</taxon>
        <taxon>Pseudomonadati</taxon>
        <taxon>Pseudomonadota</taxon>
        <taxon>Betaproteobacteria</taxon>
        <taxon>Burkholderiales</taxon>
        <taxon>Oxalobacteraceae</taxon>
        <taxon>Herbaspirillum</taxon>
    </lineage>
</organism>
<accession>A0AAD0U6M7</accession>
<dbReference type="RefSeq" id="WP_061790740.1">
    <property type="nucleotide sequence ID" value="NZ_CP024996.1"/>
</dbReference>
<sequence>MKIYPVPGRTVRDPVTYREVAGETEVNENDAFWIRRLADGDVSTEPQAAGEAGGVADGGGEQ</sequence>
<dbReference type="EMBL" id="CP024996">
    <property type="protein sequence ID" value="AYR24257.1"/>
    <property type="molecule type" value="Genomic_DNA"/>
</dbReference>
<protein>
    <submittedName>
        <fullName evidence="2">DUF2635 domain-containing protein</fullName>
    </submittedName>
</protein>
<dbReference type="InterPro" id="IPR024400">
    <property type="entry name" value="DUF2635"/>
</dbReference>
<reference evidence="2 3" key="1">
    <citation type="submission" date="2017-11" db="EMBL/GenBank/DDBJ databases">
        <title>Complete genome sequence of Herbaspirillum rubrisubalbicans DSM 11543.</title>
        <authorList>
            <person name="Chen M."/>
            <person name="An Q."/>
        </authorList>
    </citation>
    <scope>NUCLEOTIDE SEQUENCE [LARGE SCALE GENOMIC DNA]</scope>
    <source>
        <strain evidence="2 3">DSM 11543</strain>
    </source>
</reference>
<evidence type="ECO:0000313" key="2">
    <source>
        <dbReference type="EMBL" id="AYR24257.1"/>
    </source>
</evidence>
<dbReference type="Proteomes" id="UP000269199">
    <property type="component" value="Chromosome"/>
</dbReference>
<proteinExistence type="predicted"/>
<feature type="compositionally biased region" description="Gly residues" evidence="1">
    <location>
        <begin position="51"/>
        <end position="62"/>
    </location>
</feature>